<dbReference type="Pfam" id="PF00583">
    <property type="entry name" value="Acetyltransf_1"/>
    <property type="match status" value="1"/>
</dbReference>
<evidence type="ECO:0000313" key="2">
    <source>
        <dbReference type="EMBL" id="KPL60921.1"/>
    </source>
</evidence>
<evidence type="ECO:0000259" key="1">
    <source>
        <dbReference type="PROSITE" id="PS51186"/>
    </source>
</evidence>
<feature type="domain" description="N-acetyltransferase" evidence="1">
    <location>
        <begin position="12"/>
        <end position="155"/>
    </location>
</feature>
<dbReference type="AlphaFoldDB" id="A0A0P6WWQ7"/>
<dbReference type="Proteomes" id="UP000050398">
    <property type="component" value="Unassembled WGS sequence"/>
</dbReference>
<dbReference type="PATRIC" id="fig|218284.4.peg.866"/>
<dbReference type="CDD" id="cd04301">
    <property type="entry name" value="NAT_SF"/>
    <property type="match status" value="1"/>
</dbReference>
<proteinExistence type="predicted"/>
<reference evidence="2 3" key="1">
    <citation type="submission" date="2015-08" db="EMBL/GenBank/DDBJ databases">
        <title>Draft Genome Sequence of Bacillus vietnamensis UCD-SED5.</title>
        <authorList>
            <person name="Lee R.D."/>
            <person name="Jospin G."/>
            <person name="Lang J.M."/>
            <person name="Coil D.A."/>
            <person name="Eisen J.A."/>
        </authorList>
    </citation>
    <scope>NUCLEOTIDE SEQUENCE [LARGE SCALE GENOMIC DNA]</scope>
    <source>
        <strain evidence="2 3">UCD-SED5</strain>
    </source>
</reference>
<evidence type="ECO:0000313" key="3">
    <source>
        <dbReference type="Proteomes" id="UP000050398"/>
    </source>
</evidence>
<protein>
    <recommendedName>
        <fullName evidence="1">N-acetyltransferase domain-containing protein</fullName>
    </recommendedName>
</protein>
<accession>A0A0P6WWQ7</accession>
<dbReference type="InterPro" id="IPR000182">
    <property type="entry name" value="GNAT_dom"/>
</dbReference>
<dbReference type="Gene3D" id="3.40.630.30">
    <property type="match status" value="1"/>
</dbReference>
<name>A0A0P6WWQ7_9BACI</name>
<gene>
    <name evidence="2" type="ORF">AM506_04105</name>
</gene>
<organism evidence="2 3">
    <name type="scientific">Rossellomorea vietnamensis</name>
    <dbReference type="NCBI Taxonomy" id="218284"/>
    <lineage>
        <taxon>Bacteria</taxon>
        <taxon>Bacillati</taxon>
        <taxon>Bacillota</taxon>
        <taxon>Bacilli</taxon>
        <taxon>Bacillales</taxon>
        <taxon>Bacillaceae</taxon>
        <taxon>Rossellomorea</taxon>
    </lineage>
</organism>
<dbReference type="PROSITE" id="PS51186">
    <property type="entry name" value="GNAT"/>
    <property type="match status" value="1"/>
</dbReference>
<comment type="caution">
    <text evidence="2">The sequence shown here is derived from an EMBL/GenBank/DDBJ whole genome shotgun (WGS) entry which is preliminary data.</text>
</comment>
<dbReference type="EMBL" id="LIXZ01000002">
    <property type="protein sequence ID" value="KPL60921.1"/>
    <property type="molecule type" value="Genomic_DNA"/>
</dbReference>
<sequence>MISFEKNHIGQWKIEQEIMNSNPAYNSLSKNKEIIDYGDICAEYEESERLGIIRLFIKEDSRYIGLVDYTLNNPKDQTPWISLFVIHQRFQGAGYSMSAHELLEDSIRRESHTKLRLAVDKENDQGIKFWNKLGYEQFKEVVYEGRLHWCLEKLL</sequence>
<dbReference type="SUPFAM" id="SSF55729">
    <property type="entry name" value="Acyl-CoA N-acyltransferases (Nat)"/>
    <property type="match status" value="1"/>
</dbReference>
<dbReference type="GO" id="GO:0016747">
    <property type="term" value="F:acyltransferase activity, transferring groups other than amino-acyl groups"/>
    <property type="evidence" value="ECO:0007669"/>
    <property type="project" value="InterPro"/>
</dbReference>
<dbReference type="InterPro" id="IPR016181">
    <property type="entry name" value="Acyl_CoA_acyltransferase"/>
</dbReference>